<dbReference type="InterPro" id="IPR045155">
    <property type="entry name" value="Beta-lactam_cat"/>
</dbReference>
<dbReference type="EMBL" id="AECZ01000008">
    <property type="protein sequence ID" value="EFL51731.1"/>
    <property type="molecule type" value="Genomic_DNA"/>
</dbReference>
<dbReference type="Proteomes" id="UP000006250">
    <property type="component" value="Unassembled WGS sequence"/>
</dbReference>
<evidence type="ECO:0000256" key="3">
    <source>
        <dbReference type="ARBA" id="ARBA00012865"/>
    </source>
</evidence>
<comment type="catalytic activity">
    <reaction evidence="1 6">
        <text>a beta-lactam + H2O = a substituted beta-amino acid</text>
        <dbReference type="Rhea" id="RHEA:20401"/>
        <dbReference type="ChEBI" id="CHEBI:15377"/>
        <dbReference type="ChEBI" id="CHEBI:35627"/>
        <dbReference type="ChEBI" id="CHEBI:140347"/>
        <dbReference type="EC" id="3.5.2.6"/>
    </reaction>
</comment>
<dbReference type="EC" id="3.5.2.6" evidence="3 6"/>
<dbReference type="AlphaFoldDB" id="E1JVD7"/>
<feature type="signal peptide" evidence="7">
    <location>
        <begin position="1"/>
        <end position="24"/>
    </location>
</feature>
<keyword evidence="10" id="KW-1185">Reference proteome</keyword>
<keyword evidence="7" id="KW-0732">Signal</keyword>
<evidence type="ECO:0000256" key="7">
    <source>
        <dbReference type="SAM" id="SignalP"/>
    </source>
</evidence>
<dbReference type="PANTHER" id="PTHR35333:SF3">
    <property type="entry name" value="BETA-LACTAMASE-TYPE TRANSPEPTIDASE FOLD CONTAINING PROTEIN"/>
    <property type="match status" value="1"/>
</dbReference>
<keyword evidence="5 6" id="KW-0046">Antibiotic resistance</keyword>
<comment type="caution">
    <text evidence="9">The sequence shown here is derived from an EMBL/GenBank/DDBJ whole genome shotgun (WGS) entry which is preliminary data.</text>
</comment>
<dbReference type="Pfam" id="PF13354">
    <property type="entry name" value="Beta-lactamase2"/>
    <property type="match status" value="1"/>
</dbReference>
<evidence type="ECO:0000313" key="9">
    <source>
        <dbReference type="EMBL" id="EFL51731.1"/>
    </source>
</evidence>
<feature type="domain" description="Beta-lactamase class A catalytic" evidence="8">
    <location>
        <begin position="59"/>
        <end position="264"/>
    </location>
</feature>
<dbReference type="OrthoDB" id="9784149at2"/>
<feature type="chain" id="PRO_5003148213" description="Beta-lactamase" evidence="7">
    <location>
        <begin position="25"/>
        <end position="293"/>
    </location>
</feature>
<dbReference type="InterPro" id="IPR012338">
    <property type="entry name" value="Beta-lactam/transpept-like"/>
</dbReference>
<dbReference type="STRING" id="596151.DesfrDRAFT_1586"/>
<evidence type="ECO:0000256" key="6">
    <source>
        <dbReference type="RuleBase" id="RU361140"/>
    </source>
</evidence>
<accession>E1JVD7</accession>
<name>E1JVD7_SOLFR</name>
<dbReference type="GO" id="GO:0008800">
    <property type="term" value="F:beta-lactamase activity"/>
    <property type="evidence" value="ECO:0007669"/>
    <property type="project" value="UniProtKB-UniRule"/>
</dbReference>
<evidence type="ECO:0000256" key="1">
    <source>
        <dbReference type="ARBA" id="ARBA00001526"/>
    </source>
</evidence>
<dbReference type="NCBIfam" id="NF033103">
    <property type="entry name" value="bla_class_A"/>
    <property type="match status" value="1"/>
</dbReference>
<proteinExistence type="inferred from homology"/>
<dbReference type="Gene3D" id="3.40.710.10">
    <property type="entry name" value="DD-peptidase/beta-lactamase superfamily"/>
    <property type="match status" value="1"/>
</dbReference>
<evidence type="ECO:0000259" key="8">
    <source>
        <dbReference type="Pfam" id="PF13354"/>
    </source>
</evidence>
<dbReference type="InterPro" id="IPR023650">
    <property type="entry name" value="Beta-lactam_class-A_AS"/>
</dbReference>
<reference evidence="9 10" key="1">
    <citation type="submission" date="2010-08" db="EMBL/GenBank/DDBJ databases">
        <title>The draft genome of Desulfovibrio fructosovorans JJ.</title>
        <authorList>
            <consortium name="US DOE Joint Genome Institute (JGI-PGF)"/>
            <person name="Lucas S."/>
            <person name="Copeland A."/>
            <person name="Lapidus A."/>
            <person name="Cheng J.-F."/>
            <person name="Bruce D."/>
            <person name="Goodwin L."/>
            <person name="Pitluck S."/>
            <person name="Land M.L."/>
            <person name="Hauser L."/>
            <person name="Chang Y.-J."/>
            <person name="Jeffries C."/>
            <person name="Wall J.D."/>
            <person name="Stahl D.A."/>
            <person name="Arkin A.P."/>
            <person name="Dehal P."/>
            <person name="Stolyar S.M."/>
            <person name="Hazen T.C."/>
            <person name="Woyke T.J."/>
        </authorList>
    </citation>
    <scope>NUCLEOTIDE SEQUENCE [LARGE SCALE GENOMIC DNA]</scope>
    <source>
        <strain evidence="9 10">JJ</strain>
    </source>
</reference>
<dbReference type="PANTHER" id="PTHR35333">
    <property type="entry name" value="BETA-LACTAMASE"/>
    <property type="match status" value="1"/>
</dbReference>
<dbReference type="InterPro" id="IPR000871">
    <property type="entry name" value="Beta-lactam_class-A"/>
</dbReference>
<dbReference type="SUPFAM" id="SSF56601">
    <property type="entry name" value="beta-lactamase/transpeptidase-like"/>
    <property type="match status" value="1"/>
</dbReference>
<dbReference type="GO" id="GO:0030655">
    <property type="term" value="P:beta-lactam antibiotic catabolic process"/>
    <property type="evidence" value="ECO:0007669"/>
    <property type="project" value="InterPro"/>
</dbReference>
<protein>
    <recommendedName>
        <fullName evidence="3 6">Beta-lactamase</fullName>
        <ecNumber evidence="3 6">3.5.2.6</ecNumber>
    </recommendedName>
</protein>
<dbReference type="PRINTS" id="PR00118">
    <property type="entry name" value="BLACTAMASEA"/>
</dbReference>
<evidence type="ECO:0000256" key="2">
    <source>
        <dbReference type="ARBA" id="ARBA00009009"/>
    </source>
</evidence>
<evidence type="ECO:0000313" key="10">
    <source>
        <dbReference type="Proteomes" id="UP000006250"/>
    </source>
</evidence>
<gene>
    <name evidence="9" type="ORF">DesfrDRAFT_1586</name>
</gene>
<organism evidence="9 10">
    <name type="scientific">Solidesulfovibrio fructosivorans JJ]</name>
    <dbReference type="NCBI Taxonomy" id="596151"/>
    <lineage>
        <taxon>Bacteria</taxon>
        <taxon>Pseudomonadati</taxon>
        <taxon>Thermodesulfobacteriota</taxon>
        <taxon>Desulfovibrionia</taxon>
        <taxon>Desulfovibrionales</taxon>
        <taxon>Desulfovibrionaceae</taxon>
        <taxon>Solidesulfovibrio</taxon>
    </lineage>
</organism>
<dbReference type="eggNOG" id="COG2367">
    <property type="taxonomic scope" value="Bacteria"/>
</dbReference>
<dbReference type="GO" id="GO:0046677">
    <property type="term" value="P:response to antibiotic"/>
    <property type="evidence" value="ECO:0007669"/>
    <property type="project" value="UniProtKB-UniRule"/>
</dbReference>
<keyword evidence="4 6" id="KW-0378">Hydrolase</keyword>
<comment type="similarity">
    <text evidence="2 6">Belongs to the class-A beta-lactamase family.</text>
</comment>
<evidence type="ECO:0000256" key="4">
    <source>
        <dbReference type="ARBA" id="ARBA00022801"/>
    </source>
</evidence>
<evidence type="ECO:0000256" key="5">
    <source>
        <dbReference type="ARBA" id="ARBA00023251"/>
    </source>
</evidence>
<sequence precursor="true">MRATRLLALLLFLSAMQLTGPWHAAAAGDASLTRQIASLEQRAHGHLGVALLNASGALAFTYRGQERFPFCSTFKFLVAAAVLQKSLADPALLDTRIRYGEGDLLSYAPVTRKNVARGMTVAELCAAALQVSDNTAANLLIRQLGGTRAVNAFARSLGDTAFRLDHLEPDLNAAIPGDPHDTSTPEAMARSMREIALGKVLGPAQRDRFVAWIKGNTTGDTSIRAGVPPGWTVGDKTGGGAYGTSNDVAVIWPPHGKPIVLAIYFTQQQKDAPARRDVLADAARLVVKHFLGE</sequence>
<dbReference type="PROSITE" id="PS00146">
    <property type="entry name" value="BETA_LACTAMASE_A"/>
    <property type="match status" value="1"/>
</dbReference>